<protein>
    <submittedName>
        <fullName evidence="2">Uncharacterized protein</fullName>
    </submittedName>
</protein>
<gene>
    <name evidence="2" type="ORF">EJA12_14410</name>
</gene>
<reference evidence="2 3" key="1">
    <citation type="submission" date="2018-12" db="EMBL/GenBank/DDBJ databases">
        <title>Comparitive functional genomics of dry heat resistant strains isolated from the viking spacecraft.</title>
        <authorList>
            <person name="Seuylemezian A."/>
            <person name="Vaishampayan P."/>
        </authorList>
    </citation>
    <scope>NUCLEOTIDE SEQUENCE [LARGE SCALE GENOMIC DNA]</scope>
    <source>
        <strain evidence="2 3">M6-11</strain>
    </source>
</reference>
<feature type="region of interest" description="Disordered" evidence="1">
    <location>
        <begin position="1"/>
        <end position="28"/>
    </location>
</feature>
<evidence type="ECO:0000313" key="3">
    <source>
        <dbReference type="Proteomes" id="UP000272481"/>
    </source>
</evidence>
<dbReference type="RefSeq" id="WP_125904387.1">
    <property type="nucleotide sequence ID" value="NZ_JAPDFN010000005.1"/>
</dbReference>
<evidence type="ECO:0000313" key="2">
    <source>
        <dbReference type="EMBL" id="RSK24258.1"/>
    </source>
</evidence>
<organism evidence="2 3">
    <name type="scientific">Bhargavaea beijingensis</name>
    <dbReference type="NCBI Taxonomy" id="426756"/>
    <lineage>
        <taxon>Bacteria</taxon>
        <taxon>Bacillati</taxon>
        <taxon>Bacillota</taxon>
        <taxon>Bacilli</taxon>
        <taxon>Bacillales</taxon>
        <taxon>Caryophanaceae</taxon>
        <taxon>Bhargavaea</taxon>
    </lineage>
</organism>
<evidence type="ECO:0000256" key="1">
    <source>
        <dbReference type="SAM" id="MobiDB-lite"/>
    </source>
</evidence>
<accession>A0ABX9Z931</accession>
<keyword evidence="3" id="KW-1185">Reference proteome</keyword>
<proteinExistence type="predicted"/>
<sequence>MKKPSGCNRMAQRTVQLRPARNKDHPENDLTYRAANSAGGHFLFVDSIIATQSAAKVTANISASYMDKGLTPSRGEWADHPLQTVSLSIKFNMPKTIRPCSGRIIFGQGLFLMIF</sequence>
<dbReference type="EMBL" id="RWGW01000030">
    <property type="protein sequence ID" value="RSK24258.1"/>
    <property type="molecule type" value="Genomic_DNA"/>
</dbReference>
<dbReference type="Proteomes" id="UP000272481">
    <property type="component" value="Unassembled WGS sequence"/>
</dbReference>
<name>A0ABX9Z931_9BACL</name>
<comment type="caution">
    <text evidence="2">The sequence shown here is derived from an EMBL/GenBank/DDBJ whole genome shotgun (WGS) entry which is preliminary data.</text>
</comment>